<keyword evidence="3" id="KW-1185">Reference proteome</keyword>
<dbReference type="Proteomes" id="UP000663929">
    <property type="component" value="Chromosome"/>
</dbReference>
<keyword evidence="1" id="KW-0732">Signal</keyword>
<evidence type="ECO:0008006" key="4">
    <source>
        <dbReference type="Google" id="ProtNLM"/>
    </source>
</evidence>
<name>A0A8A4TJ63_SULCO</name>
<proteinExistence type="predicted"/>
<dbReference type="KEGG" id="scor:J3U87_26920"/>
<feature type="signal peptide" evidence="1">
    <location>
        <begin position="1"/>
        <end position="21"/>
    </location>
</feature>
<dbReference type="AlphaFoldDB" id="A0A8A4TJ63"/>
<dbReference type="RefSeq" id="WP_237378875.1">
    <property type="nucleotide sequence ID" value="NZ_CP071793.1"/>
</dbReference>
<feature type="chain" id="PRO_5035267996" description="Outer membrane lipoprotein-sorting protein" evidence="1">
    <location>
        <begin position="22"/>
        <end position="248"/>
    </location>
</feature>
<accession>A0A8A4TJ63</accession>
<evidence type="ECO:0000313" key="2">
    <source>
        <dbReference type="EMBL" id="QTD49234.1"/>
    </source>
</evidence>
<sequence>MNATKTTLAVLWLLMTPVLLAGKADEVLDKSAKVLGGEIAAKEITSLILNGQATMPQGLTADLQVLMKDGGKLYTKMEIVGQGMSMVAEQGCDGTECYEKNPMMGTRKLEGQEKENLLLQNDFKAILNWRDHYKEVAYLKEENVGDRATHKIKIVTNAGMEMVQYIDKETYLILKTEALMTSAMGQMNVISTFHQYKDIHKGFQIPMETNVSVMGQQMNLVIKETEINAKIPDSKFQLPSELTAAATE</sequence>
<organism evidence="2 3">
    <name type="scientific">Sulfidibacter corallicola</name>
    <dbReference type="NCBI Taxonomy" id="2818388"/>
    <lineage>
        <taxon>Bacteria</taxon>
        <taxon>Pseudomonadati</taxon>
        <taxon>Acidobacteriota</taxon>
        <taxon>Holophagae</taxon>
        <taxon>Acanthopleuribacterales</taxon>
        <taxon>Acanthopleuribacteraceae</taxon>
        <taxon>Sulfidibacter</taxon>
    </lineage>
</organism>
<gene>
    <name evidence="2" type="ORF">J3U87_26920</name>
</gene>
<protein>
    <recommendedName>
        <fullName evidence="4">Outer membrane lipoprotein-sorting protein</fullName>
    </recommendedName>
</protein>
<evidence type="ECO:0000256" key="1">
    <source>
        <dbReference type="SAM" id="SignalP"/>
    </source>
</evidence>
<evidence type="ECO:0000313" key="3">
    <source>
        <dbReference type="Proteomes" id="UP000663929"/>
    </source>
</evidence>
<dbReference type="Gene3D" id="2.50.20.10">
    <property type="entry name" value="Lipoprotein localisation LolA/LolB/LppX"/>
    <property type="match status" value="1"/>
</dbReference>
<reference evidence="2" key="1">
    <citation type="submission" date="2021-03" db="EMBL/GenBank/DDBJ databases">
        <title>Acanthopleuribacteraceae sp. M133.</title>
        <authorList>
            <person name="Wang G."/>
        </authorList>
    </citation>
    <scope>NUCLEOTIDE SEQUENCE</scope>
    <source>
        <strain evidence="2">M133</strain>
    </source>
</reference>
<dbReference type="EMBL" id="CP071793">
    <property type="protein sequence ID" value="QTD49234.1"/>
    <property type="molecule type" value="Genomic_DNA"/>
</dbReference>